<dbReference type="EMBL" id="KZ613782">
    <property type="protein sequence ID" value="PMD63121.1"/>
    <property type="molecule type" value="Genomic_DNA"/>
</dbReference>
<dbReference type="RefSeq" id="XP_024740025.1">
    <property type="nucleotide sequence ID" value="XM_024871933.1"/>
</dbReference>
<dbReference type="Proteomes" id="UP000235371">
    <property type="component" value="Unassembled WGS sequence"/>
</dbReference>
<organism evidence="1 2">
    <name type="scientific">Hyaloscypha bicolor E</name>
    <dbReference type="NCBI Taxonomy" id="1095630"/>
    <lineage>
        <taxon>Eukaryota</taxon>
        <taxon>Fungi</taxon>
        <taxon>Dikarya</taxon>
        <taxon>Ascomycota</taxon>
        <taxon>Pezizomycotina</taxon>
        <taxon>Leotiomycetes</taxon>
        <taxon>Helotiales</taxon>
        <taxon>Hyaloscyphaceae</taxon>
        <taxon>Hyaloscypha</taxon>
        <taxon>Hyaloscypha bicolor</taxon>
    </lineage>
</organism>
<dbReference type="InParanoid" id="A0A2J6TJD2"/>
<evidence type="ECO:0000313" key="2">
    <source>
        <dbReference type="Proteomes" id="UP000235371"/>
    </source>
</evidence>
<reference evidence="1 2" key="1">
    <citation type="submission" date="2016-04" db="EMBL/GenBank/DDBJ databases">
        <title>A degradative enzymes factory behind the ericoid mycorrhizal symbiosis.</title>
        <authorList>
            <consortium name="DOE Joint Genome Institute"/>
            <person name="Martino E."/>
            <person name="Morin E."/>
            <person name="Grelet G."/>
            <person name="Kuo A."/>
            <person name="Kohler A."/>
            <person name="Daghino S."/>
            <person name="Barry K."/>
            <person name="Choi C."/>
            <person name="Cichocki N."/>
            <person name="Clum A."/>
            <person name="Copeland A."/>
            <person name="Hainaut M."/>
            <person name="Haridas S."/>
            <person name="Labutti K."/>
            <person name="Lindquist E."/>
            <person name="Lipzen A."/>
            <person name="Khouja H.-R."/>
            <person name="Murat C."/>
            <person name="Ohm R."/>
            <person name="Olson A."/>
            <person name="Spatafora J."/>
            <person name="Veneault-Fourrey C."/>
            <person name="Henrissat B."/>
            <person name="Grigoriev I."/>
            <person name="Martin F."/>
            <person name="Perotto S."/>
        </authorList>
    </citation>
    <scope>NUCLEOTIDE SEQUENCE [LARGE SCALE GENOMIC DNA]</scope>
    <source>
        <strain evidence="1 2">E</strain>
    </source>
</reference>
<dbReference type="AlphaFoldDB" id="A0A2J6TJD2"/>
<gene>
    <name evidence="1" type="ORF">K444DRAFT_328677</name>
</gene>
<evidence type="ECO:0000313" key="1">
    <source>
        <dbReference type="EMBL" id="PMD63121.1"/>
    </source>
</evidence>
<keyword evidence="2" id="KW-1185">Reference proteome</keyword>
<sequence>MHSTLLGRHLPSSASFEQHRSVSRRHGSAVIQHPVLNTGRLDKHFEWFSEMPPCCQCELSVPRRFEVQSLPCCIMLVFPHYFLSTRDLDLPTALDSAAPLGSRFKERGIRHGLKRSLAADSALPCQNLGVHKGRLSQFELSVSDMSIQTSSHFVD</sequence>
<proteinExistence type="predicted"/>
<protein>
    <submittedName>
        <fullName evidence="1">Uncharacterized protein</fullName>
    </submittedName>
</protein>
<name>A0A2J6TJD2_9HELO</name>
<accession>A0A2J6TJD2</accession>
<dbReference type="GeneID" id="36580015"/>